<dbReference type="Proteomes" id="UP001066276">
    <property type="component" value="Chromosome 3_1"/>
</dbReference>
<accession>A0AAV7U8I7</accession>
<feature type="coiled-coil region" evidence="1">
    <location>
        <begin position="84"/>
        <end position="111"/>
    </location>
</feature>
<keyword evidence="3" id="KW-1185">Reference proteome</keyword>
<dbReference type="EMBL" id="JANPWB010000005">
    <property type="protein sequence ID" value="KAJ1184676.1"/>
    <property type="molecule type" value="Genomic_DNA"/>
</dbReference>
<dbReference type="AlphaFoldDB" id="A0AAV7U8I7"/>
<evidence type="ECO:0000313" key="2">
    <source>
        <dbReference type="EMBL" id="KAJ1184676.1"/>
    </source>
</evidence>
<protein>
    <submittedName>
        <fullName evidence="2">Uncharacterized protein</fullName>
    </submittedName>
</protein>
<name>A0AAV7U8I7_PLEWA</name>
<gene>
    <name evidence="2" type="ORF">NDU88_001479</name>
</gene>
<evidence type="ECO:0000256" key="1">
    <source>
        <dbReference type="SAM" id="Coils"/>
    </source>
</evidence>
<reference evidence="2" key="1">
    <citation type="journal article" date="2022" name="bioRxiv">
        <title>Sequencing and chromosome-scale assembly of the giantPleurodeles waltlgenome.</title>
        <authorList>
            <person name="Brown T."/>
            <person name="Elewa A."/>
            <person name="Iarovenko S."/>
            <person name="Subramanian E."/>
            <person name="Araus A.J."/>
            <person name="Petzold A."/>
            <person name="Susuki M."/>
            <person name="Suzuki K.-i.T."/>
            <person name="Hayashi T."/>
            <person name="Toyoda A."/>
            <person name="Oliveira C."/>
            <person name="Osipova E."/>
            <person name="Leigh N.D."/>
            <person name="Simon A."/>
            <person name="Yun M.H."/>
        </authorList>
    </citation>
    <scope>NUCLEOTIDE SEQUENCE</scope>
    <source>
        <strain evidence="2">20211129_DDA</strain>
        <tissue evidence="2">Liver</tissue>
    </source>
</reference>
<dbReference type="Gene3D" id="1.20.5.340">
    <property type="match status" value="1"/>
</dbReference>
<organism evidence="2 3">
    <name type="scientific">Pleurodeles waltl</name>
    <name type="common">Iberian ribbed newt</name>
    <dbReference type="NCBI Taxonomy" id="8319"/>
    <lineage>
        <taxon>Eukaryota</taxon>
        <taxon>Metazoa</taxon>
        <taxon>Chordata</taxon>
        <taxon>Craniata</taxon>
        <taxon>Vertebrata</taxon>
        <taxon>Euteleostomi</taxon>
        <taxon>Amphibia</taxon>
        <taxon>Batrachia</taxon>
        <taxon>Caudata</taxon>
        <taxon>Salamandroidea</taxon>
        <taxon>Salamandridae</taxon>
        <taxon>Pleurodelinae</taxon>
        <taxon>Pleurodeles</taxon>
    </lineage>
</organism>
<keyword evidence="1" id="KW-0175">Coiled coil</keyword>
<sequence length="216" mass="24257">MVKDKPVKLSQSNTIVQYTISGQDKQKPCQDALMPVEREGSTQGTAEILEAIRGSREALEMKMDTMAMDVNHLRLDVQKVAERVTTVAEEVASLQTTVQELQAKVATLEGSTGHIVDRLEDAEGRSMTNKIITIEPAHTMLEAKPKPGAPPRAIIARLFTLCNRDSILQYARLRRPPKYEQAPRQIFPDYIKRVQDLCKSFLGVKRRMRDTTIGIV</sequence>
<evidence type="ECO:0000313" key="3">
    <source>
        <dbReference type="Proteomes" id="UP001066276"/>
    </source>
</evidence>
<proteinExistence type="predicted"/>
<comment type="caution">
    <text evidence="2">The sequence shown here is derived from an EMBL/GenBank/DDBJ whole genome shotgun (WGS) entry which is preliminary data.</text>
</comment>